<proteinExistence type="predicted"/>
<accession>A0A182LZ93</accession>
<reference evidence="3" key="1">
    <citation type="submission" date="2013-09" db="EMBL/GenBank/DDBJ databases">
        <title>The Genome Sequence of Anopheles culicifacies species A.</title>
        <authorList>
            <consortium name="The Broad Institute Genomics Platform"/>
            <person name="Neafsey D.E."/>
            <person name="Besansky N."/>
            <person name="Howell P."/>
            <person name="Walton C."/>
            <person name="Young S.K."/>
            <person name="Zeng Q."/>
            <person name="Gargeya S."/>
            <person name="Fitzgerald M."/>
            <person name="Haas B."/>
            <person name="Abouelleil A."/>
            <person name="Allen A.W."/>
            <person name="Alvarado L."/>
            <person name="Arachchi H.M."/>
            <person name="Berlin A.M."/>
            <person name="Chapman S.B."/>
            <person name="Gainer-Dewar J."/>
            <person name="Goldberg J."/>
            <person name="Griggs A."/>
            <person name="Gujja S."/>
            <person name="Hansen M."/>
            <person name="Howarth C."/>
            <person name="Imamovic A."/>
            <person name="Ireland A."/>
            <person name="Larimer J."/>
            <person name="McCowan C."/>
            <person name="Murphy C."/>
            <person name="Pearson M."/>
            <person name="Poon T.W."/>
            <person name="Priest M."/>
            <person name="Roberts A."/>
            <person name="Saif S."/>
            <person name="Shea T."/>
            <person name="Sisk P."/>
            <person name="Sykes S."/>
            <person name="Wortman J."/>
            <person name="Nusbaum C."/>
            <person name="Birren B."/>
        </authorList>
    </citation>
    <scope>NUCLEOTIDE SEQUENCE [LARGE SCALE GENOMIC DNA]</scope>
    <source>
        <strain evidence="3">A-37</strain>
    </source>
</reference>
<dbReference type="EMBL" id="AXCM01003383">
    <property type="status" value="NOT_ANNOTATED_CDS"/>
    <property type="molecule type" value="Genomic_DNA"/>
</dbReference>
<sequence length="137" mass="14942">MAVVVPVALSLSTAKLFSKRNGRWSDPSPIVCLLPSISNGGSEIQAAANHTNATHSIIRRGVRLTPYSSGFVIAQYRSTEMAHRFRMEAVHDSTSNDTQISQNTRPKFHSPSTSYIRAGGITRQATHRSDTASDTSR</sequence>
<reference evidence="2" key="2">
    <citation type="submission" date="2020-05" db="UniProtKB">
        <authorList>
            <consortium name="EnsemblMetazoa"/>
        </authorList>
    </citation>
    <scope>IDENTIFICATION</scope>
    <source>
        <strain evidence="2">A-37</strain>
    </source>
</reference>
<dbReference type="AlphaFoldDB" id="A0A182LZ93"/>
<feature type="compositionally biased region" description="Polar residues" evidence="1">
    <location>
        <begin position="92"/>
        <end position="114"/>
    </location>
</feature>
<protein>
    <submittedName>
        <fullName evidence="2">Uncharacterized protein</fullName>
    </submittedName>
</protein>
<evidence type="ECO:0000313" key="3">
    <source>
        <dbReference type="Proteomes" id="UP000075883"/>
    </source>
</evidence>
<organism evidence="2 3">
    <name type="scientific">Anopheles culicifacies</name>
    <dbReference type="NCBI Taxonomy" id="139723"/>
    <lineage>
        <taxon>Eukaryota</taxon>
        <taxon>Metazoa</taxon>
        <taxon>Ecdysozoa</taxon>
        <taxon>Arthropoda</taxon>
        <taxon>Hexapoda</taxon>
        <taxon>Insecta</taxon>
        <taxon>Pterygota</taxon>
        <taxon>Neoptera</taxon>
        <taxon>Endopterygota</taxon>
        <taxon>Diptera</taxon>
        <taxon>Nematocera</taxon>
        <taxon>Culicoidea</taxon>
        <taxon>Culicidae</taxon>
        <taxon>Anophelinae</taxon>
        <taxon>Anopheles</taxon>
        <taxon>culicifacies species complex</taxon>
    </lineage>
</organism>
<name>A0A182LZ93_9DIPT</name>
<evidence type="ECO:0000256" key="1">
    <source>
        <dbReference type="SAM" id="MobiDB-lite"/>
    </source>
</evidence>
<evidence type="ECO:0000313" key="2">
    <source>
        <dbReference type="EnsemblMetazoa" id="ACUA005560-PA"/>
    </source>
</evidence>
<dbReference type="VEuPathDB" id="VectorBase:ACUA005560"/>
<feature type="region of interest" description="Disordered" evidence="1">
    <location>
        <begin position="90"/>
        <end position="114"/>
    </location>
</feature>
<keyword evidence="3" id="KW-1185">Reference proteome</keyword>
<dbReference type="Proteomes" id="UP000075883">
    <property type="component" value="Unassembled WGS sequence"/>
</dbReference>
<dbReference type="EnsemblMetazoa" id="ACUA005560-RA">
    <property type="protein sequence ID" value="ACUA005560-PA"/>
    <property type="gene ID" value="ACUA005560"/>
</dbReference>